<feature type="compositionally biased region" description="Polar residues" evidence="2">
    <location>
        <begin position="126"/>
        <end position="141"/>
    </location>
</feature>
<protein>
    <recommendedName>
        <fullName evidence="3">RFX-type winged-helix domain-containing protein</fullName>
    </recommendedName>
</protein>
<keyword evidence="5" id="KW-1185">Reference proteome</keyword>
<dbReference type="HOGENOM" id="CLU_338086_0_0_1"/>
<organism evidence="5">
    <name type="scientific">Vanderwaltozyma polyspora (strain ATCC 22028 / DSM 70294 / BCRC 21397 / CBS 2163 / NBRC 10782 / NRRL Y-8283 / UCD 57-17)</name>
    <name type="common">Kluyveromyces polysporus</name>
    <dbReference type="NCBI Taxonomy" id="436907"/>
    <lineage>
        <taxon>Eukaryota</taxon>
        <taxon>Fungi</taxon>
        <taxon>Dikarya</taxon>
        <taxon>Ascomycota</taxon>
        <taxon>Saccharomycotina</taxon>
        <taxon>Saccharomycetes</taxon>
        <taxon>Saccharomycetales</taxon>
        <taxon>Saccharomycetaceae</taxon>
        <taxon>Vanderwaltozyma</taxon>
    </lineage>
</organism>
<feature type="compositionally biased region" description="Basic and acidic residues" evidence="2">
    <location>
        <begin position="488"/>
        <end position="497"/>
    </location>
</feature>
<dbReference type="GO" id="GO:0000981">
    <property type="term" value="F:DNA-binding transcription factor activity, RNA polymerase II-specific"/>
    <property type="evidence" value="ECO:0007669"/>
    <property type="project" value="TreeGrafter"/>
</dbReference>
<feature type="compositionally biased region" description="Acidic residues" evidence="2">
    <location>
        <begin position="468"/>
        <end position="487"/>
    </location>
</feature>
<evidence type="ECO:0000256" key="2">
    <source>
        <dbReference type="SAM" id="MobiDB-lite"/>
    </source>
</evidence>
<evidence type="ECO:0000313" key="4">
    <source>
        <dbReference type="EMBL" id="EDO15363.1"/>
    </source>
</evidence>
<name>A7TQV5_VANPO</name>
<feature type="region of interest" description="Disordered" evidence="2">
    <location>
        <begin position="356"/>
        <end position="411"/>
    </location>
</feature>
<dbReference type="InParanoid" id="A7TQV5"/>
<dbReference type="InterPro" id="IPR036388">
    <property type="entry name" value="WH-like_DNA-bd_sf"/>
</dbReference>
<dbReference type="FunCoup" id="A7TQV5">
    <property type="interactions" value="736"/>
</dbReference>
<dbReference type="AlphaFoldDB" id="A7TQV5"/>
<dbReference type="InterPro" id="IPR036390">
    <property type="entry name" value="WH_DNA-bd_sf"/>
</dbReference>
<dbReference type="STRING" id="436907.A7TQV5"/>
<dbReference type="PANTHER" id="PTHR12619:SF5">
    <property type="entry name" value="TRANSCRIPTION FACTOR RFX4"/>
    <property type="match status" value="1"/>
</dbReference>
<feature type="region of interest" description="Disordered" evidence="2">
    <location>
        <begin position="64"/>
        <end position="141"/>
    </location>
</feature>
<dbReference type="InterPro" id="IPR003150">
    <property type="entry name" value="DNA-bd_RFX"/>
</dbReference>
<dbReference type="InterPro" id="IPR057321">
    <property type="entry name" value="RFX1-4/6/8-like_BCD"/>
</dbReference>
<dbReference type="InterPro" id="IPR039779">
    <property type="entry name" value="RFX-like"/>
</dbReference>
<feature type="compositionally biased region" description="Low complexity" evidence="2">
    <location>
        <begin position="360"/>
        <end position="391"/>
    </location>
</feature>
<evidence type="ECO:0000256" key="1">
    <source>
        <dbReference type="ARBA" id="ARBA00023125"/>
    </source>
</evidence>
<dbReference type="Proteomes" id="UP000000267">
    <property type="component" value="Unassembled WGS sequence"/>
</dbReference>
<dbReference type="KEGG" id="vpo:Kpol_457p14"/>
<evidence type="ECO:0000313" key="5">
    <source>
        <dbReference type="Proteomes" id="UP000000267"/>
    </source>
</evidence>
<evidence type="ECO:0000259" key="3">
    <source>
        <dbReference type="PROSITE" id="PS51526"/>
    </source>
</evidence>
<dbReference type="GeneID" id="5543433"/>
<dbReference type="OrthoDB" id="10056949at2759"/>
<dbReference type="SUPFAM" id="SSF46785">
    <property type="entry name" value="Winged helix' DNA-binding domain"/>
    <property type="match status" value="1"/>
</dbReference>
<feature type="region of interest" description="Disordered" evidence="2">
    <location>
        <begin position="432"/>
        <end position="504"/>
    </location>
</feature>
<dbReference type="OMA" id="AQYASSC"/>
<reference evidence="4 5" key="1">
    <citation type="journal article" date="2007" name="Proc. Natl. Acad. Sci. U.S.A.">
        <title>Independent sorting-out of thousands of duplicated gene pairs in two yeast species descended from a whole-genome duplication.</title>
        <authorList>
            <person name="Scannell D.R."/>
            <person name="Frank A.C."/>
            <person name="Conant G.C."/>
            <person name="Byrne K.P."/>
            <person name="Woolfit M."/>
            <person name="Wolfe K.H."/>
        </authorList>
    </citation>
    <scope>NUCLEOTIDE SEQUENCE [LARGE SCALE GENOMIC DNA]</scope>
    <source>
        <strain evidence="5">ATCC 22028 / DSM 70294 / BCRC 21397 / CBS 2163 / NBRC 10782 / NRRL Y-8283 / UCD 57-17</strain>
    </source>
</reference>
<accession>A7TQV5</accession>
<feature type="compositionally biased region" description="Polar residues" evidence="2">
    <location>
        <begin position="109"/>
        <end position="119"/>
    </location>
</feature>
<dbReference type="Pfam" id="PF02257">
    <property type="entry name" value="RFX_DNA_binding"/>
    <property type="match status" value="1"/>
</dbReference>
<feature type="compositionally biased region" description="Polar residues" evidence="2">
    <location>
        <begin position="392"/>
        <end position="407"/>
    </location>
</feature>
<dbReference type="RefSeq" id="XP_001643221.1">
    <property type="nucleotide sequence ID" value="XM_001643171.1"/>
</dbReference>
<dbReference type="eggNOG" id="KOG3712">
    <property type="taxonomic scope" value="Eukaryota"/>
</dbReference>
<keyword evidence="1" id="KW-0238">DNA-binding</keyword>
<proteinExistence type="predicted"/>
<feature type="domain" description="RFX-type winged-helix" evidence="3">
    <location>
        <begin position="279"/>
        <end position="354"/>
    </location>
</feature>
<feature type="compositionally biased region" description="Low complexity" evidence="2">
    <location>
        <begin position="78"/>
        <end position="108"/>
    </location>
</feature>
<dbReference type="PANTHER" id="PTHR12619">
    <property type="entry name" value="RFX TRANSCRIPTION FACTOR FAMILY"/>
    <property type="match status" value="1"/>
</dbReference>
<dbReference type="GO" id="GO:0000978">
    <property type="term" value="F:RNA polymerase II cis-regulatory region sequence-specific DNA binding"/>
    <property type="evidence" value="ECO:0007669"/>
    <property type="project" value="TreeGrafter"/>
</dbReference>
<dbReference type="Gene3D" id="1.10.10.10">
    <property type="entry name" value="Winged helix-like DNA-binding domain superfamily/Winged helix DNA-binding domain"/>
    <property type="match status" value="1"/>
</dbReference>
<dbReference type="EMBL" id="DS480464">
    <property type="protein sequence ID" value="EDO15363.1"/>
    <property type="molecule type" value="Genomic_DNA"/>
</dbReference>
<sequence>MNTTNYPQETANACWPVSATATTTTTTQPTNLRSTARIFSTSNGTHDSFRKLDSRVTLPTFSNISVSDPYNYHHRHQQQQQQQQQQHSQQPQQQYVQQQQQQQHPQQPTRTLSLGQNYSKPLLPSMMQSNDSNNVAVTPTNNNLLVGNPAVSPLMSPANQQDLTFKSFHPMPSMHQHQEIAQHYLPKSATILSPTDHQSHMSAIHSGIPITSPPTSRKNTQELIAKSIAEKYKDRPISNYITVVKSAEMDYLNLNPSVHPKSVIQQAEQVRRRERQVYAFIWLMQNCTADSNSYVPRGRIFSQYATSCAKNSLKPLSQASLGKFIRSLFPNLKTRRLGMRGKSKYHYCGLKLVSDNGHPPSTVMSPSSSSLSSVSSGANSAGTTNSATSSSDMGANTSCNTDSQTRSHPVHGMRSKLNNEIKIISSLHSPNSILSDNSPMFEDNDSNVSTNHSNKNHSEDGSPLSEEIQYEEDDNFEDDEVEEDDERDLAFRPDANGHARASRSMKNKDSLISIDIPYSSNLFQSLTAFEDINTGSFTLKFPKISIDKLPNNVDSDVISSIESLYSVHCNTLHQNIHNMKFDAEAQSCLSIYNNGLLSSQLYYLFISDQLCDWICECDMITHRSLLRYYTKLMLSEKVDTNKINKETLSRLEQFCKEYTSVLANSITDLPKPIVDRKLEIAKKFSELLNTLVTLTRVSQSFSLQLSNCNPENMTKDILVDKINFDNLLEFAGCSDIERKETIKNFILEQVLSIMSHPVCGSEDHKIEPSEILSRMFKSHCEFYSNFTDLPASKITWTSTKFADSSMSEIIIKANEVVVPWLYYNNICHHLSYFLLEANSFLF</sequence>
<dbReference type="Pfam" id="PF25340">
    <property type="entry name" value="BCD_RFX"/>
    <property type="match status" value="1"/>
</dbReference>
<dbReference type="PROSITE" id="PS51526">
    <property type="entry name" value="RFX_DBD"/>
    <property type="match status" value="1"/>
</dbReference>
<dbReference type="PhylomeDB" id="A7TQV5"/>
<gene>
    <name evidence="4" type="ORF">Kpol_457p14</name>
</gene>